<sequence>MLSSAHGPGQWISLERSHSVGLLAWLCMRAAEGGSPPSSPPFSLSGYLFVPGSPSWWGKLYEERAPIKRRIT</sequence>
<gene>
    <name evidence="1" type="ORF">FJTKL_02642</name>
</gene>
<evidence type="ECO:0000313" key="1">
    <source>
        <dbReference type="EMBL" id="KAL2274903.1"/>
    </source>
</evidence>
<accession>A0ABR4DXL1</accession>
<protein>
    <recommendedName>
        <fullName evidence="3">Secreted protein</fullName>
    </recommendedName>
</protein>
<dbReference type="EMBL" id="JBAWTH010000146">
    <property type="protein sequence ID" value="KAL2274903.1"/>
    <property type="molecule type" value="Genomic_DNA"/>
</dbReference>
<proteinExistence type="predicted"/>
<comment type="caution">
    <text evidence="1">The sequence shown here is derived from an EMBL/GenBank/DDBJ whole genome shotgun (WGS) entry which is preliminary data.</text>
</comment>
<organism evidence="1 2">
    <name type="scientific">Diaporthe vaccinii</name>
    <dbReference type="NCBI Taxonomy" id="105482"/>
    <lineage>
        <taxon>Eukaryota</taxon>
        <taxon>Fungi</taxon>
        <taxon>Dikarya</taxon>
        <taxon>Ascomycota</taxon>
        <taxon>Pezizomycotina</taxon>
        <taxon>Sordariomycetes</taxon>
        <taxon>Sordariomycetidae</taxon>
        <taxon>Diaporthales</taxon>
        <taxon>Diaporthaceae</taxon>
        <taxon>Diaporthe</taxon>
        <taxon>Diaporthe eres species complex</taxon>
    </lineage>
</organism>
<name>A0ABR4DXL1_9PEZI</name>
<keyword evidence="2" id="KW-1185">Reference proteome</keyword>
<reference evidence="1 2" key="1">
    <citation type="submission" date="2024-03" db="EMBL/GenBank/DDBJ databases">
        <title>A high-quality draft genome sequence of Diaporthe vaccinii, a causative agent of upright dieback and viscid rot disease in cranberry plants.</title>
        <authorList>
            <person name="Sarrasin M."/>
            <person name="Lang B.F."/>
            <person name="Burger G."/>
        </authorList>
    </citation>
    <scope>NUCLEOTIDE SEQUENCE [LARGE SCALE GENOMIC DNA]</scope>
    <source>
        <strain evidence="1 2">IS7</strain>
    </source>
</reference>
<dbReference type="Proteomes" id="UP001600888">
    <property type="component" value="Unassembled WGS sequence"/>
</dbReference>
<evidence type="ECO:0008006" key="3">
    <source>
        <dbReference type="Google" id="ProtNLM"/>
    </source>
</evidence>
<evidence type="ECO:0000313" key="2">
    <source>
        <dbReference type="Proteomes" id="UP001600888"/>
    </source>
</evidence>